<dbReference type="RefSeq" id="WP_166135380.1">
    <property type="nucleotide sequence ID" value="NZ_JAAOBY010000003.1"/>
</dbReference>
<feature type="compositionally biased region" description="Polar residues" evidence="1">
    <location>
        <begin position="284"/>
        <end position="302"/>
    </location>
</feature>
<evidence type="ECO:0000313" key="3">
    <source>
        <dbReference type="EMBL" id="MBC5863362.1"/>
    </source>
</evidence>
<gene>
    <name evidence="3" type="ORF">H8R26_07995</name>
</gene>
<sequence length="431" mass="49726">MKTKVLLLALLIPVFSIQLQAQNRSSVQATSSEISDNLDLRAVASIFGEARDLQDFERRLNDPDAQISNLDLNDDQEVDYLRVIETVENRTHLIIVQAVLDRDVYQDVATIDVEKDQYNKVHVQVVGDTYLYGANYIYEPVYYSTPVLYASFWRPSYRPYCSTWNWGYYPSYYRAWNPFPVFRYRNNINISLNFNNNYNYVNYRRSNQAIVLYNSRRSNGYERQHPHYSFSHRNATVTNRYELDRQRSSRGNVSYANRRTSTENRYNTNASRNTQGIDRIATPRGSSNDRSTANGSYSNRSNRTTDEVGRTSRVDVPNRGTRNSYETRNMTSNRSFPSRGQENGSSSVDSRAGIPRSGRIENRSSSPNRDERNSIGERGQNRTFSQNRVENSSSSRSTNATPAPRENGRANVPQRTENQRSNSGRGENRRS</sequence>
<evidence type="ECO:0008006" key="5">
    <source>
        <dbReference type="Google" id="ProtNLM"/>
    </source>
</evidence>
<feature type="compositionally biased region" description="Polar residues" evidence="1">
    <location>
        <begin position="320"/>
        <end position="349"/>
    </location>
</feature>
<feature type="compositionally biased region" description="Basic and acidic residues" evidence="1">
    <location>
        <begin position="358"/>
        <end position="375"/>
    </location>
</feature>
<evidence type="ECO:0000256" key="2">
    <source>
        <dbReference type="SAM" id="SignalP"/>
    </source>
</evidence>
<comment type="caution">
    <text evidence="3">The sequence shown here is derived from an EMBL/GenBank/DDBJ whole genome shotgun (WGS) entry which is preliminary data.</text>
</comment>
<feature type="region of interest" description="Disordered" evidence="1">
    <location>
        <begin position="223"/>
        <end position="431"/>
    </location>
</feature>
<accession>A0ABR7JFX1</accession>
<organism evidence="3 4">
    <name type="scientific">Flavobacterium turcicum</name>
    <dbReference type="NCBI Taxonomy" id="2764718"/>
    <lineage>
        <taxon>Bacteria</taxon>
        <taxon>Pseudomonadati</taxon>
        <taxon>Bacteroidota</taxon>
        <taxon>Flavobacteriia</taxon>
        <taxon>Flavobacteriales</taxon>
        <taxon>Flavobacteriaceae</taxon>
        <taxon>Flavobacterium</taxon>
    </lineage>
</organism>
<protein>
    <recommendedName>
        <fullName evidence="5">DUF3300 domain-containing protein</fullName>
    </recommendedName>
</protein>
<proteinExistence type="predicted"/>
<keyword evidence="2" id="KW-0732">Signal</keyword>
<reference evidence="3 4" key="1">
    <citation type="submission" date="2020-08" db="EMBL/GenBank/DDBJ databases">
        <title>Description of novel Flavobacterium F-400 isolate.</title>
        <authorList>
            <person name="Saticioglu I."/>
            <person name="Duman M."/>
            <person name="Altun S."/>
        </authorList>
    </citation>
    <scope>NUCLEOTIDE SEQUENCE [LARGE SCALE GENOMIC DNA]</scope>
    <source>
        <strain evidence="3 4">F-400</strain>
    </source>
</reference>
<name>A0ABR7JFX1_9FLAO</name>
<evidence type="ECO:0000256" key="1">
    <source>
        <dbReference type="SAM" id="MobiDB-lite"/>
    </source>
</evidence>
<dbReference type="Proteomes" id="UP000621670">
    <property type="component" value="Unassembled WGS sequence"/>
</dbReference>
<evidence type="ECO:0000313" key="4">
    <source>
        <dbReference type="Proteomes" id="UP000621670"/>
    </source>
</evidence>
<feature type="signal peptide" evidence="2">
    <location>
        <begin position="1"/>
        <end position="21"/>
    </location>
</feature>
<keyword evidence="4" id="KW-1185">Reference proteome</keyword>
<feature type="chain" id="PRO_5045753971" description="DUF3300 domain-containing protein" evidence="2">
    <location>
        <begin position="22"/>
        <end position="431"/>
    </location>
</feature>
<feature type="compositionally biased region" description="Polar residues" evidence="1">
    <location>
        <begin position="249"/>
        <end position="276"/>
    </location>
</feature>
<feature type="compositionally biased region" description="Polar residues" evidence="1">
    <location>
        <begin position="381"/>
        <end position="401"/>
    </location>
</feature>
<dbReference type="EMBL" id="JACRUM010000003">
    <property type="protein sequence ID" value="MBC5863362.1"/>
    <property type="molecule type" value="Genomic_DNA"/>
</dbReference>
<feature type="compositionally biased region" description="Basic and acidic residues" evidence="1">
    <location>
        <begin position="303"/>
        <end position="313"/>
    </location>
</feature>